<keyword evidence="2" id="KW-1185">Reference proteome</keyword>
<accession>A0A4R7FP47</accession>
<sequence length="90" mass="9989">MLPHSSNAKRILVAWVDSGDVACGKAKDIWVRETRMQVLITVYEPPTLSGRHRTTCIDQGSIHIQAIHLRPAIGDRTTNAFRGTLTFGSF</sequence>
<dbReference type="AlphaFoldDB" id="A0A4R7FP47"/>
<protein>
    <submittedName>
        <fullName evidence="1">Uncharacterized protein</fullName>
    </submittedName>
</protein>
<dbReference type="Proteomes" id="UP000295344">
    <property type="component" value="Unassembled WGS sequence"/>
</dbReference>
<organism evidence="1 2">
    <name type="scientific">Amnibacterium kyonggiense</name>
    <dbReference type="NCBI Taxonomy" id="595671"/>
    <lineage>
        <taxon>Bacteria</taxon>
        <taxon>Bacillati</taxon>
        <taxon>Actinomycetota</taxon>
        <taxon>Actinomycetes</taxon>
        <taxon>Micrococcales</taxon>
        <taxon>Microbacteriaceae</taxon>
        <taxon>Amnibacterium</taxon>
    </lineage>
</organism>
<reference evidence="1 2" key="1">
    <citation type="submission" date="2019-03" db="EMBL/GenBank/DDBJ databases">
        <title>Genomic Encyclopedia of Archaeal and Bacterial Type Strains, Phase II (KMG-II): from individual species to whole genera.</title>
        <authorList>
            <person name="Goeker M."/>
        </authorList>
    </citation>
    <scope>NUCLEOTIDE SEQUENCE [LARGE SCALE GENOMIC DNA]</scope>
    <source>
        <strain evidence="1 2">DSM 24782</strain>
    </source>
</reference>
<name>A0A4R7FP47_9MICO</name>
<gene>
    <name evidence="1" type="ORF">CLV52_0034</name>
</gene>
<evidence type="ECO:0000313" key="2">
    <source>
        <dbReference type="Proteomes" id="UP000295344"/>
    </source>
</evidence>
<comment type="caution">
    <text evidence="1">The sequence shown here is derived from an EMBL/GenBank/DDBJ whole genome shotgun (WGS) entry which is preliminary data.</text>
</comment>
<dbReference type="EMBL" id="SOAM01000001">
    <property type="protein sequence ID" value="TDS79505.1"/>
    <property type="molecule type" value="Genomic_DNA"/>
</dbReference>
<proteinExistence type="predicted"/>
<evidence type="ECO:0000313" key="1">
    <source>
        <dbReference type="EMBL" id="TDS79505.1"/>
    </source>
</evidence>